<evidence type="ECO:0000313" key="2">
    <source>
        <dbReference type="Proteomes" id="UP001642409"/>
    </source>
</evidence>
<name>A0ABP1KHJ7_9EUKA</name>
<organism evidence="1 2">
    <name type="scientific">Hexamita inflata</name>
    <dbReference type="NCBI Taxonomy" id="28002"/>
    <lineage>
        <taxon>Eukaryota</taxon>
        <taxon>Metamonada</taxon>
        <taxon>Diplomonadida</taxon>
        <taxon>Hexamitidae</taxon>
        <taxon>Hexamitinae</taxon>
        <taxon>Hexamita</taxon>
    </lineage>
</organism>
<proteinExistence type="predicted"/>
<accession>A0ABP1KHJ7</accession>
<sequence length="126" mass="14534">MIVQYKVILKQKFSSKTATGTLLYTEIPSVTQKHQTVHVQNSEGKESRKSNQYKVAFTVINESSFNCLFIDQYYVPLSRKMVLHTESASTLVETSNPSHLQIIQRIYPVKLENDNQMNISSKFPKY</sequence>
<dbReference type="Proteomes" id="UP001642409">
    <property type="component" value="Unassembled WGS sequence"/>
</dbReference>
<protein>
    <submittedName>
        <fullName evidence="1">Hypothetical_protein</fullName>
    </submittedName>
</protein>
<gene>
    <name evidence="1" type="ORF">HINF_LOCUS50039</name>
</gene>
<dbReference type="EMBL" id="CAXDID020000238">
    <property type="protein sequence ID" value="CAL6062129.1"/>
    <property type="molecule type" value="Genomic_DNA"/>
</dbReference>
<evidence type="ECO:0000313" key="1">
    <source>
        <dbReference type="EMBL" id="CAL6062129.1"/>
    </source>
</evidence>
<comment type="caution">
    <text evidence="1">The sequence shown here is derived from an EMBL/GenBank/DDBJ whole genome shotgun (WGS) entry which is preliminary data.</text>
</comment>
<reference evidence="1 2" key="1">
    <citation type="submission" date="2024-07" db="EMBL/GenBank/DDBJ databases">
        <authorList>
            <person name="Akdeniz Z."/>
        </authorList>
    </citation>
    <scope>NUCLEOTIDE SEQUENCE [LARGE SCALE GENOMIC DNA]</scope>
</reference>
<keyword evidence="2" id="KW-1185">Reference proteome</keyword>